<name>A0ABW2LCX5_9BACT</name>
<organism evidence="2 3">
    <name type="scientific">Haloferula chungangensis</name>
    <dbReference type="NCBI Taxonomy" id="1048331"/>
    <lineage>
        <taxon>Bacteria</taxon>
        <taxon>Pseudomonadati</taxon>
        <taxon>Verrucomicrobiota</taxon>
        <taxon>Verrucomicrobiia</taxon>
        <taxon>Verrucomicrobiales</taxon>
        <taxon>Verrucomicrobiaceae</taxon>
        <taxon>Haloferula</taxon>
    </lineage>
</organism>
<evidence type="ECO:0000313" key="3">
    <source>
        <dbReference type="Proteomes" id="UP001596472"/>
    </source>
</evidence>
<dbReference type="EMBL" id="JBHTBS010000013">
    <property type="protein sequence ID" value="MFC7339193.1"/>
    <property type="molecule type" value="Genomic_DNA"/>
</dbReference>
<comment type="caution">
    <text evidence="2">The sequence shown here is derived from an EMBL/GenBank/DDBJ whole genome shotgun (WGS) entry which is preliminary data.</text>
</comment>
<evidence type="ECO:0000313" key="2">
    <source>
        <dbReference type="EMBL" id="MFC7339193.1"/>
    </source>
</evidence>
<keyword evidence="1" id="KW-0812">Transmembrane</keyword>
<gene>
    <name evidence="2" type="ORF">ACFQY0_18510</name>
</gene>
<accession>A0ABW2LCX5</accession>
<feature type="transmembrane region" description="Helical" evidence="1">
    <location>
        <begin position="20"/>
        <end position="41"/>
    </location>
</feature>
<protein>
    <submittedName>
        <fullName evidence="2">Uncharacterized protein</fullName>
    </submittedName>
</protein>
<reference evidence="3" key="1">
    <citation type="journal article" date="2019" name="Int. J. Syst. Evol. Microbiol.">
        <title>The Global Catalogue of Microorganisms (GCM) 10K type strain sequencing project: providing services to taxonomists for standard genome sequencing and annotation.</title>
        <authorList>
            <consortium name="The Broad Institute Genomics Platform"/>
            <consortium name="The Broad Institute Genome Sequencing Center for Infectious Disease"/>
            <person name="Wu L."/>
            <person name="Ma J."/>
        </authorList>
    </citation>
    <scope>NUCLEOTIDE SEQUENCE [LARGE SCALE GENOMIC DNA]</scope>
    <source>
        <strain evidence="3">CGMCC 4.1467</strain>
    </source>
</reference>
<proteinExistence type="predicted"/>
<dbReference type="RefSeq" id="WP_379715537.1">
    <property type="nucleotide sequence ID" value="NZ_JBHTBS010000013.1"/>
</dbReference>
<keyword evidence="1" id="KW-1133">Transmembrane helix</keyword>
<sequence length="55" mass="6188">MQTLSIPNNSEPMFVKRPWLIIVFAFLLLIAAWTALITIAVKHTPERIEVSAPAK</sequence>
<keyword evidence="3" id="KW-1185">Reference proteome</keyword>
<evidence type="ECO:0000256" key="1">
    <source>
        <dbReference type="SAM" id="Phobius"/>
    </source>
</evidence>
<dbReference type="Proteomes" id="UP001596472">
    <property type="component" value="Unassembled WGS sequence"/>
</dbReference>
<keyword evidence="1" id="KW-0472">Membrane</keyword>